<organism evidence="5 6">
    <name type="scientific">Parabacteroides distasonis</name>
    <dbReference type="NCBI Taxonomy" id="823"/>
    <lineage>
        <taxon>Bacteria</taxon>
        <taxon>Pseudomonadati</taxon>
        <taxon>Bacteroidota</taxon>
        <taxon>Bacteroidia</taxon>
        <taxon>Bacteroidales</taxon>
        <taxon>Tannerellaceae</taxon>
        <taxon>Parabacteroides</taxon>
    </lineage>
</organism>
<sequence length="391" mass="44287">MIDIKRKEDCVGCGACHDACPRDAIYWETDIEGFWYPRVNQDKCIECGLCEKVCPIIQSGKLNCTNAETPVPDVLAAYNADPEVRFKSTSGGIFSVLAEKMLADGGYICGAVWTEDFGAKHIISNRRENLLRIRGSKYFQSDMTGVYREIRSVLAKGEKVLVCGCPCQMAGLRAFLRKDYDNLLLVDFICCSINSPKLFKGYIKDLEWQYGAEMVEYHPKNKEYGGWHKFAFKATFKNGRVYAKNGTSDEFTKCFIGTHIAARPSCQKCHYKKLPRVADITIADFWGIEKTDPAFDSPNGVSLVLLNNDKGKRFYASLGDKVVSKAATLESAIRGNVNLVRSSLYSVIDREAFYEALDKQGFRYAMDTYGHPKVPFVQRLRRFVKRMILRR</sequence>
<dbReference type="InterPro" id="IPR007525">
    <property type="entry name" value="FrhB_FdhB_C"/>
</dbReference>
<dbReference type="InterPro" id="IPR007516">
    <property type="entry name" value="Co_F420_Hydgase/DH_bsu_N"/>
</dbReference>
<keyword evidence="3" id="KW-0411">Iron-sulfur</keyword>
<dbReference type="SUPFAM" id="SSF54862">
    <property type="entry name" value="4Fe-4S ferredoxins"/>
    <property type="match status" value="1"/>
</dbReference>
<dbReference type="Proteomes" id="UP000432516">
    <property type="component" value="Unassembled WGS sequence"/>
</dbReference>
<dbReference type="Pfam" id="PF12838">
    <property type="entry name" value="Fer4_7"/>
    <property type="match status" value="1"/>
</dbReference>
<evidence type="ECO:0000313" key="6">
    <source>
        <dbReference type="Proteomes" id="UP000432516"/>
    </source>
</evidence>
<dbReference type="InterPro" id="IPR017896">
    <property type="entry name" value="4Fe4S_Fe-S-bd"/>
</dbReference>
<dbReference type="EMBL" id="WKNE01000011">
    <property type="protein sequence ID" value="MRZ55950.1"/>
    <property type="molecule type" value="Genomic_DNA"/>
</dbReference>
<evidence type="ECO:0000313" key="5">
    <source>
        <dbReference type="EMBL" id="MRZ55950.1"/>
    </source>
</evidence>
<evidence type="ECO:0000256" key="3">
    <source>
        <dbReference type="ARBA" id="ARBA00023014"/>
    </source>
</evidence>
<comment type="caution">
    <text evidence="5">The sequence shown here is derived from an EMBL/GenBank/DDBJ whole genome shotgun (WGS) entry which is preliminary data.</text>
</comment>
<dbReference type="PANTHER" id="PTHR43193">
    <property type="match status" value="1"/>
</dbReference>
<dbReference type="Gene3D" id="3.30.70.20">
    <property type="match status" value="1"/>
</dbReference>
<feature type="domain" description="4Fe-4S ferredoxin-type" evidence="4">
    <location>
        <begin position="1"/>
        <end position="30"/>
    </location>
</feature>
<dbReference type="PANTHER" id="PTHR43193:SF2">
    <property type="entry name" value="POLYFERREDOXIN PROTEIN FWDF"/>
    <property type="match status" value="1"/>
</dbReference>
<keyword evidence="1" id="KW-0479">Metal-binding</keyword>
<gene>
    <name evidence="5" type="ORF">GKD68_14605</name>
</gene>
<evidence type="ECO:0000256" key="2">
    <source>
        <dbReference type="ARBA" id="ARBA00023004"/>
    </source>
</evidence>
<dbReference type="InterPro" id="IPR052977">
    <property type="entry name" value="Polyferredoxin-like_ET"/>
</dbReference>
<name>A0A5Q8BC84_PARDI</name>
<dbReference type="RefSeq" id="WP_122246842.1">
    <property type="nucleotide sequence ID" value="NZ_CP103185.1"/>
</dbReference>
<accession>A0A5Q8BC84</accession>
<dbReference type="InterPro" id="IPR017900">
    <property type="entry name" value="4Fe4S_Fe_S_CS"/>
</dbReference>
<evidence type="ECO:0000256" key="1">
    <source>
        <dbReference type="ARBA" id="ARBA00022723"/>
    </source>
</evidence>
<dbReference type="GO" id="GO:0051536">
    <property type="term" value="F:iron-sulfur cluster binding"/>
    <property type="evidence" value="ECO:0007669"/>
    <property type="project" value="UniProtKB-KW"/>
</dbReference>
<proteinExistence type="predicted"/>
<dbReference type="GO" id="GO:0046872">
    <property type="term" value="F:metal ion binding"/>
    <property type="evidence" value="ECO:0007669"/>
    <property type="project" value="UniProtKB-KW"/>
</dbReference>
<protein>
    <submittedName>
        <fullName evidence="5">4Fe-4S dicluster domain-containing protein</fullName>
    </submittedName>
</protein>
<reference evidence="5 6" key="1">
    <citation type="journal article" date="2019" name="Nat. Med.">
        <title>A library of human gut bacterial isolates paired with longitudinal multiomics data enables mechanistic microbiome research.</title>
        <authorList>
            <person name="Poyet M."/>
            <person name="Groussin M."/>
            <person name="Gibbons S.M."/>
            <person name="Avila-Pacheco J."/>
            <person name="Jiang X."/>
            <person name="Kearney S.M."/>
            <person name="Perrotta A.R."/>
            <person name="Berdy B."/>
            <person name="Zhao S."/>
            <person name="Lieberman T.D."/>
            <person name="Swanson P.K."/>
            <person name="Smith M."/>
            <person name="Roesemann S."/>
            <person name="Alexander J.E."/>
            <person name="Rich S.A."/>
            <person name="Livny J."/>
            <person name="Vlamakis H."/>
            <person name="Clish C."/>
            <person name="Bullock K."/>
            <person name="Deik A."/>
            <person name="Scott J."/>
            <person name="Pierce K.A."/>
            <person name="Xavier R.J."/>
            <person name="Alm E.J."/>
        </authorList>
    </citation>
    <scope>NUCLEOTIDE SEQUENCE [LARGE SCALE GENOMIC DNA]</scope>
    <source>
        <strain evidence="5 6">BIOML-A2</strain>
    </source>
</reference>
<dbReference type="Pfam" id="PF04422">
    <property type="entry name" value="FrhB_FdhB_N"/>
    <property type="match status" value="1"/>
</dbReference>
<dbReference type="PROSITE" id="PS00198">
    <property type="entry name" value="4FE4S_FER_1"/>
    <property type="match status" value="2"/>
</dbReference>
<feature type="domain" description="4Fe-4S ferredoxin-type" evidence="4">
    <location>
        <begin position="35"/>
        <end position="65"/>
    </location>
</feature>
<keyword evidence="2" id="KW-0408">Iron</keyword>
<dbReference type="AlphaFoldDB" id="A0A5Q8BC84"/>
<evidence type="ECO:0000259" key="4">
    <source>
        <dbReference type="PROSITE" id="PS51379"/>
    </source>
</evidence>
<dbReference type="Pfam" id="PF04432">
    <property type="entry name" value="FrhB_FdhB_C"/>
    <property type="match status" value="1"/>
</dbReference>
<dbReference type="PROSITE" id="PS51379">
    <property type="entry name" value="4FE4S_FER_2"/>
    <property type="match status" value="2"/>
</dbReference>